<evidence type="ECO:0000256" key="2">
    <source>
        <dbReference type="PROSITE-ProRule" id="PRU00335"/>
    </source>
</evidence>
<dbReference type="Gene3D" id="1.10.357.10">
    <property type="entry name" value="Tetracycline Repressor, domain 2"/>
    <property type="match status" value="1"/>
</dbReference>
<sequence length="197" mass="21589">MAKPGRKPGSDGEKSRARLLAAAAAEFALSGYHETKISAIVKKAGVSQPAFYLYFESKEAIFQELTDAFREQLFTHVQASLLAPDIQHASLADAIAAGVAGIFSFFHEKPQLTHIGLCLSPEAEAIKEELAKRIQLNLEKEQQMGYFSADIDMSMAAESLVGTLVHFGTTSRLQKEPAERAKEFVQLFLNGLMNREG</sequence>
<gene>
    <name evidence="4" type="ORF">SD77_4297</name>
</gene>
<feature type="DNA-binding region" description="H-T-H motif" evidence="2">
    <location>
        <begin position="36"/>
        <end position="55"/>
    </location>
</feature>
<name>A0ABR5AV43_BACBA</name>
<reference evidence="4 5" key="1">
    <citation type="submission" date="2015-01" db="EMBL/GenBank/DDBJ databases">
        <title>Genome Assembly of Bacillus badius MTCC 1458.</title>
        <authorList>
            <person name="Verma A."/>
            <person name="Khatri I."/>
            <person name="Mual P."/>
            <person name="Subramanian S."/>
            <person name="Krishnamurthi S."/>
        </authorList>
    </citation>
    <scope>NUCLEOTIDE SEQUENCE [LARGE SCALE GENOMIC DNA]</scope>
    <source>
        <strain evidence="4 5">MTCC 1458</strain>
    </source>
</reference>
<proteinExistence type="predicted"/>
<organism evidence="4 5">
    <name type="scientific">Bacillus badius</name>
    <dbReference type="NCBI Taxonomy" id="1455"/>
    <lineage>
        <taxon>Bacteria</taxon>
        <taxon>Bacillati</taxon>
        <taxon>Bacillota</taxon>
        <taxon>Bacilli</taxon>
        <taxon>Bacillales</taxon>
        <taxon>Bacillaceae</taxon>
        <taxon>Pseudobacillus</taxon>
    </lineage>
</organism>
<dbReference type="InterPro" id="IPR001647">
    <property type="entry name" value="HTH_TetR"/>
</dbReference>
<dbReference type="PRINTS" id="PR00455">
    <property type="entry name" value="HTHTETR"/>
</dbReference>
<evidence type="ECO:0000313" key="4">
    <source>
        <dbReference type="EMBL" id="KIL78617.1"/>
    </source>
</evidence>
<dbReference type="InterPro" id="IPR009057">
    <property type="entry name" value="Homeodomain-like_sf"/>
</dbReference>
<comment type="caution">
    <text evidence="4">The sequence shown here is derived from an EMBL/GenBank/DDBJ whole genome shotgun (WGS) entry which is preliminary data.</text>
</comment>
<dbReference type="InterPro" id="IPR050109">
    <property type="entry name" value="HTH-type_TetR-like_transc_reg"/>
</dbReference>
<keyword evidence="5" id="KW-1185">Reference proteome</keyword>
<dbReference type="PANTHER" id="PTHR30055:SF226">
    <property type="entry name" value="HTH-TYPE TRANSCRIPTIONAL REGULATOR PKSA"/>
    <property type="match status" value="1"/>
</dbReference>
<dbReference type="PROSITE" id="PS50977">
    <property type="entry name" value="HTH_TETR_2"/>
    <property type="match status" value="1"/>
</dbReference>
<dbReference type="InterPro" id="IPR036271">
    <property type="entry name" value="Tet_transcr_reg_TetR-rel_C_sf"/>
</dbReference>
<dbReference type="Gene3D" id="1.10.10.60">
    <property type="entry name" value="Homeodomain-like"/>
    <property type="match status" value="1"/>
</dbReference>
<protein>
    <submittedName>
        <fullName evidence="4">Transcriptional regulator, TetR family</fullName>
    </submittedName>
</protein>
<dbReference type="EMBL" id="JXLP01000009">
    <property type="protein sequence ID" value="KIL78617.1"/>
    <property type="molecule type" value="Genomic_DNA"/>
</dbReference>
<dbReference type="Proteomes" id="UP000031982">
    <property type="component" value="Unassembled WGS sequence"/>
</dbReference>
<accession>A0ABR5AV43</accession>
<dbReference type="SUPFAM" id="SSF48498">
    <property type="entry name" value="Tetracyclin repressor-like, C-terminal domain"/>
    <property type="match status" value="1"/>
</dbReference>
<dbReference type="PANTHER" id="PTHR30055">
    <property type="entry name" value="HTH-TYPE TRANSCRIPTIONAL REGULATOR RUTR"/>
    <property type="match status" value="1"/>
</dbReference>
<keyword evidence="1 2" id="KW-0238">DNA-binding</keyword>
<evidence type="ECO:0000259" key="3">
    <source>
        <dbReference type="PROSITE" id="PS50977"/>
    </source>
</evidence>
<feature type="domain" description="HTH tetR-type" evidence="3">
    <location>
        <begin position="13"/>
        <end position="73"/>
    </location>
</feature>
<dbReference type="Pfam" id="PF00440">
    <property type="entry name" value="TetR_N"/>
    <property type="match status" value="1"/>
</dbReference>
<evidence type="ECO:0000313" key="5">
    <source>
        <dbReference type="Proteomes" id="UP000031982"/>
    </source>
</evidence>
<dbReference type="RefSeq" id="WP_041095309.1">
    <property type="nucleotide sequence ID" value="NZ_JARTHD010000011.1"/>
</dbReference>
<dbReference type="SUPFAM" id="SSF46689">
    <property type="entry name" value="Homeodomain-like"/>
    <property type="match status" value="1"/>
</dbReference>
<evidence type="ECO:0000256" key="1">
    <source>
        <dbReference type="ARBA" id="ARBA00023125"/>
    </source>
</evidence>